<sequence length="59" mass="6902">MRTENQIKRKLNELIVRRNTLKDSLPEVEASSHPVLGQLEDQIMLLEWVLNEPTGSYHM</sequence>
<protein>
    <submittedName>
        <fullName evidence="1">Uncharacterized protein</fullName>
    </submittedName>
</protein>
<name>A0ABW1IRM1_9BACL</name>
<gene>
    <name evidence="1" type="ORF">ACFPXP_14935</name>
</gene>
<evidence type="ECO:0000313" key="1">
    <source>
        <dbReference type="EMBL" id="MFC5987698.1"/>
    </source>
</evidence>
<dbReference type="RefSeq" id="WP_379895112.1">
    <property type="nucleotide sequence ID" value="NZ_CBCSCT010000032.1"/>
</dbReference>
<keyword evidence="2" id="KW-1185">Reference proteome</keyword>
<evidence type="ECO:0000313" key="2">
    <source>
        <dbReference type="Proteomes" id="UP001596250"/>
    </source>
</evidence>
<organism evidence="1 2">
    <name type="scientific">Marinicrinis lubricantis</name>
    <dbReference type="NCBI Taxonomy" id="2086470"/>
    <lineage>
        <taxon>Bacteria</taxon>
        <taxon>Bacillati</taxon>
        <taxon>Bacillota</taxon>
        <taxon>Bacilli</taxon>
        <taxon>Bacillales</taxon>
        <taxon>Paenibacillaceae</taxon>
    </lineage>
</organism>
<dbReference type="EMBL" id="JBHSQV010000169">
    <property type="protein sequence ID" value="MFC5987698.1"/>
    <property type="molecule type" value="Genomic_DNA"/>
</dbReference>
<proteinExistence type="predicted"/>
<accession>A0ABW1IRM1</accession>
<reference evidence="2" key="1">
    <citation type="journal article" date="2019" name="Int. J. Syst. Evol. Microbiol.">
        <title>The Global Catalogue of Microorganisms (GCM) 10K type strain sequencing project: providing services to taxonomists for standard genome sequencing and annotation.</title>
        <authorList>
            <consortium name="The Broad Institute Genomics Platform"/>
            <consortium name="The Broad Institute Genome Sequencing Center for Infectious Disease"/>
            <person name="Wu L."/>
            <person name="Ma J."/>
        </authorList>
    </citation>
    <scope>NUCLEOTIDE SEQUENCE [LARGE SCALE GENOMIC DNA]</scope>
    <source>
        <strain evidence="2">CCM 8749</strain>
    </source>
</reference>
<comment type="caution">
    <text evidence="1">The sequence shown here is derived from an EMBL/GenBank/DDBJ whole genome shotgun (WGS) entry which is preliminary data.</text>
</comment>
<dbReference type="Proteomes" id="UP001596250">
    <property type="component" value="Unassembled WGS sequence"/>
</dbReference>